<organism evidence="3 4">
    <name type="scientific">Phytophthora fragariae</name>
    <dbReference type="NCBI Taxonomy" id="53985"/>
    <lineage>
        <taxon>Eukaryota</taxon>
        <taxon>Sar</taxon>
        <taxon>Stramenopiles</taxon>
        <taxon>Oomycota</taxon>
        <taxon>Peronosporomycetes</taxon>
        <taxon>Peronosporales</taxon>
        <taxon>Peronosporaceae</taxon>
        <taxon>Phytophthora</taxon>
    </lineage>
</organism>
<feature type="region of interest" description="Disordered" evidence="1">
    <location>
        <begin position="1254"/>
        <end position="1311"/>
    </location>
</feature>
<dbReference type="PANTHER" id="PTHR36983:SF2">
    <property type="entry name" value="DNAJ HOMOLOG SUBFAMILY C MEMBER 13"/>
    <property type="match status" value="1"/>
</dbReference>
<dbReference type="GO" id="GO:0006898">
    <property type="term" value="P:receptor-mediated endocytosis"/>
    <property type="evidence" value="ECO:0007669"/>
    <property type="project" value="TreeGrafter"/>
</dbReference>
<accession>A0A6A3F3I5</accession>
<name>A0A6A3F3I5_9STRA</name>
<evidence type="ECO:0000313" key="3">
    <source>
        <dbReference type="EMBL" id="KAE8938300.1"/>
    </source>
</evidence>
<comment type="caution">
    <text evidence="3">The sequence shown here is derived from an EMBL/GenBank/DDBJ whole genome shotgun (WGS) entry which is preliminary data.</text>
</comment>
<feature type="domain" description="DnaJ homologue subfamily C GRV2/DNAJC13 N-terminal" evidence="2">
    <location>
        <begin position="149"/>
        <end position="553"/>
    </location>
</feature>
<dbReference type="GO" id="GO:0007032">
    <property type="term" value="P:endosome organization"/>
    <property type="evidence" value="ECO:0007669"/>
    <property type="project" value="InterPro"/>
</dbReference>
<evidence type="ECO:0000313" key="4">
    <source>
        <dbReference type="Proteomes" id="UP000429523"/>
    </source>
</evidence>
<feature type="compositionally biased region" description="Acidic residues" evidence="1">
    <location>
        <begin position="1266"/>
        <end position="1277"/>
    </location>
</feature>
<dbReference type="GO" id="GO:2000641">
    <property type="term" value="P:regulation of early endosome to late endosome transport"/>
    <property type="evidence" value="ECO:0007669"/>
    <property type="project" value="InterPro"/>
</dbReference>
<feature type="region of interest" description="Disordered" evidence="1">
    <location>
        <begin position="1007"/>
        <end position="1027"/>
    </location>
</feature>
<dbReference type="InterPro" id="IPR044978">
    <property type="entry name" value="GRV2/DNAJC13"/>
</dbReference>
<dbReference type="Pfam" id="PF19432">
    <property type="entry name" value="RME-8_N"/>
    <property type="match status" value="1"/>
</dbReference>
<sequence>MAFSVPKRPALPIPRDNTGKYLEALDGSPSMGQAGSAQQKSALRDVLSLRRSNVSSTELEEVLRTFCALFPLELQISADADTACLLSSVVGVDVKERRLFDVVHGLLQDQTERRHARDMTELVLTAFRRVIRWRELYKLCAKCSLKPLLTCLYRPSRSLVLSVLETLELMLTPCPGFEAGDKAAERSEAANRRNFGDAGGFEVLRSLLVQYGATLREQEEAAVVVGVLRIFHLTLVARRAATDVVTCSQAVEALMNARVALLDLCHCQDSDHEVMRLAIGLVRELFRIVDLDQVHELQESAREYGALLYALAAAVQEEEDGKTTEKGENVDDEEETEIRELCVDLVEVFCAGNTRSKKAMYRIFPVELFIPAKNRADLISRNTTMSTSVMAQTKAAAATRSARTLPHFSFDFEQPRRTSIATSNASTSSASSENKRNRVMALAYNAMNFGGAFERWLREAREQGEHWREIIEAVRWTHESPELIWRASMRAELRQALRAEIESLERRRQNSVDDETAQFGEQVPRWDHEMFYVEYPSMHDELVVNDYFVEYLIPKVADLTTTYEIAEPVVLAWHLSDQLAVEHDEKWALLCVRCLRLVIRRYAMLFHGQLPTQYVLLLLRDHMNHSPVFVRECFLLLSTAIITTRNTPSESFNELCTAVTRTIVGVLADPVLLATLSTPLESKEEADPDDSFRCLAELEEDAVSVVNERDALIRAGVSLLMAIVRRVKFVLRLVRPKRMFLCRLLAVETLDHVTITRLLFLLKQLALLDDSGDYYTSVGSGGVSNRLSSASSPSFHSSVASHTSSTTDSNNWRSLTLVYVLLASCDPKGMGMCVAAAEFLKECTALPSSQRGAVVPKGAHSSSPSNELNDLLNEALGFGACGMGRLLHSVSAEVFAETFNSPQKRAADVNWGRKQRVRLYRYLKHKYLGSGESEPNTSWNTFVDDDTDHRYEDDDLFIGNIFLRSYIEGDGKFLNEWTPEMYNELINALFEELVVLGRRKSGYIGTGSVGPLPSPPQQPSLSQSSISSGGSCAAEPWEVQVLILKALARLVPSHCAEVKIKADFYDSLLAPLRRSMLSEVDQIRGILSLDLFVALLSVPEARSVNTAACRLFLEEKGLKAVADALERMRSPAFQQLLQTVEVFGPRRRSNSSNQNMARVLLYRSTDVLSLLAKQDEPGIQAITKNPEVVTALFELASRSVIMQYADIDAASVCLSCLGGLCHYDELRALVVAAGGLLSLIDTVAFCPAEELEKSSTAESPVRDDQSDSDTSDVDDAEVGQNDGEGDTKVEKISTERGSVGGDASNKSPEEVQRVPSRFFGAIRSAALVLRACLGPKTAPTPSLPTQVLYQLLTPSFVRVLRTSPDQFILELQTTEDISTATLVWTVSMRQRLQRCITAELTKVKTAAAAKKWPRWDPEHFVAADSFRYQYPELADALVLHDVYLANFVATPADDLDLGDIDMASFSEALLISIQSHENVLRILQERGSSDPRKETVIRLMRQAMDKLVSKHPQHNLEVDASRGIPFSDGSPAVSPINATPSMFSPETLAAVNAFSPTDDRDWDITRIERCSSSGIEDLTV</sequence>
<evidence type="ECO:0000256" key="1">
    <source>
        <dbReference type="SAM" id="MobiDB-lite"/>
    </source>
</evidence>
<dbReference type="PANTHER" id="PTHR36983">
    <property type="entry name" value="DNAJ HOMOLOG SUBFAMILY C MEMBER 13"/>
    <property type="match status" value="1"/>
</dbReference>
<dbReference type="Proteomes" id="UP000429523">
    <property type="component" value="Unassembled WGS sequence"/>
</dbReference>
<feature type="compositionally biased region" description="Basic and acidic residues" evidence="1">
    <location>
        <begin position="1285"/>
        <end position="1294"/>
    </location>
</feature>
<gene>
    <name evidence="3" type="ORF">PF009_g11818</name>
</gene>
<reference evidence="3 4" key="1">
    <citation type="submission" date="2018-08" db="EMBL/GenBank/DDBJ databases">
        <title>Genomic investigation of the strawberry pathogen Phytophthora fragariae indicates pathogenicity is determined by transcriptional variation in three key races.</title>
        <authorList>
            <person name="Adams T.M."/>
            <person name="Armitage A.D."/>
            <person name="Sobczyk M.K."/>
            <person name="Bates H.J."/>
            <person name="Dunwell J.M."/>
            <person name="Nellist C.F."/>
            <person name="Harrison R.J."/>
        </authorList>
    </citation>
    <scope>NUCLEOTIDE SEQUENCE [LARGE SCALE GENOMIC DNA]</scope>
    <source>
        <strain evidence="3 4">NOV-9</strain>
    </source>
</reference>
<evidence type="ECO:0000259" key="2">
    <source>
        <dbReference type="Pfam" id="PF19432"/>
    </source>
</evidence>
<protein>
    <recommendedName>
        <fullName evidence="2">DnaJ homologue subfamily C GRV2/DNAJC13 N-terminal domain-containing protein</fullName>
    </recommendedName>
</protein>
<feature type="compositionally biased region" description="Basic and acidic residues" evidence="1">
    <location>
        <begin position="1254"/>
        <end position="1265"/>
    </location>
</feature>
<proteinExistence type="predicted"/>
<dbReference type="InterPro" id="IPR045802">
    <property type="entry name" value="GRV2/DNAJC13_N"/>
</dbReference>
<dbReference type="EMBL" id="QXGF01000569">
    <property type="protein sequence ID" value="KAE8938300.1"/>
    <property type="molecule type" value="Genomic_DNA"/>
</dbReference>
<dbReference type="GO" id="GO:0010008">
    <property type="term" value="C:endosome membrane"/>
    <property type="evidence" value="ECO:0007669"/>
    <property type="project" value="TreeGrafter"/>
</dbReference>